<evidence type="ECO:0000313" key="7">
    <source>
        <dbReference type="EMBL" id="PFG20258.1"/>
    </source>
</evidence>
<keyword evidence="8" id="KW-1185">Reference proteome</keyword>
<evidence type="ECO:0000256" key="5">
    <source>
        <dbReference type="PIRSR" id="PIRSR625705-1"/>
    </source>
</evidence>
<feature type="domain" description="Glycoside hydrolase family 20 catalytic" evidence="6">
    <location>
        <begin position="111"/>
        <end position="435"/>
    </location>
</feature>
<dbReference type="PANTHER" id="PTHR22600">
    <property type="entry name" value="BETA-HEXOSAMINIDASE"/>
    <property type="match status" value="1"/>
</dbReference>
<feature type="active site" description="Proton donor" evidence="5">
    <location>
        <position position="274"/>
    </location>
</feature>
<dbReference type="GO" id="GO:0016020">
    <property type="term" value="C:membrane"/>
    <property type="evidence" value="ECO:0007669"/>
    <property type="project" value="TreeGrafter"/>
</dbReference>
<comment type="catalytic activity">
    <reaction evidence="1">
        <text>Hydrolysis of terminal non-reducing N-acetyl-D-hexosamine residues in N-acetyl-beta-D-hexosaminides.</text>
        <dbReference type="EC" id="3.2.1.52"/>
    </reaction>
</comment>
<reference evidence="7 8" key="1">
    <citation type="submission" date="2017-10" db="EMBL/GenBank/DDBJ databases">
        <title>Sequencing the genomes of 1000 actinobacteria strains.</title>
        <authorList>
            <person name="Klenk H.-P."/>
        </authorList>
    </citation>
    <scope>NUCLEOTIDE SEQUENCE [LARGE SCALE GENOMIC DNA]</scope>
    <source>
        <strain evidence="7 8">DSM 21801</strain>
    </source>
</reference>
<dbReference type="EC" id="3.2.1.52" evidence="3"/>
<dbReference type="PRINTS" id="PR00738">
    <property type="entry name" value="GLHYDRLASE20"/>
</dbReference>
<dbReference type="Pfam" id="PF00728">
    <property type="entry name" value="Glyco_hydro_20"/>
    <property type="match status" value="1"/>
</dbReference>
<evidence type="ECO:0000256" key="2">
    <source>
        <dbReference type="ARBA" id="ARBA00006285"/>
    </source>
</evidence>
<evidence type="ECO:0000313" key="8">
    <source>
        <dbReference type="Proteomes" id="UP000224915"/>
    </source>
</evidence>
<dbReference type="GO" id="GO:0005975">
    <property type="term" value="P:carbohydrate metabolic process"/>
    <property type="evidence" value="ECO:0007669"/>
    <property type="project" value="InterPro"/>
</dbReference>
<keyword evidence="4" id="KW-0378">Hydrolase</keyword>
<dbReference type="Gene3D" id="3.30.379.10">
    <property type="entry name" value="Chitobiase/beta-hexosaminidase domain 2-like"/>
    <property type="match status" value="1"/>
</dbReference>
<dbReference type="InterPro" id="IPR017853">
    <property type="entry name" value="GH"/>
</dbReference>
<protein>
    <recommendedName>
        <fullName evidence="3">beta-N-acetylhexosaminidase</fullName>
        <ecNumber evidence="3">3.2.1.52</ecNumber>
    </recommendedName>
</protein>
<evidence type="ECO:0000256" key="1">
    <source>
        <dbReference type="ARBA" id="ARBA00001231"/>
    </source>
</evidence>
<dbReference type="PANTHER" id="PTHR22600:SF57">
    <property type="entry name" value="BETA-N-ACETYLHEXOSAMINIDASE"/>
    <property type="match status" value="1"/>
</dbReference>
<dbReference type="Gene3D" id="3.20.20.80">
    <property type="entry name" value="Glycosidases"/>
    <property type="match status" value="1"/>
</dbReference>
<dbReference type="EMBL" id="PDJD01000001">
    <property type="protein sequence ID" value="PFG20258.1"/>
    <property type="molecule type" value="Genomic_DNA"/>
</dbReference>
<dbReference type="AlphaFoldDB" id="A0A2A9D0N2"/>
<dbReference type="Proteomes" id="UP000224915">
    <property type="component" value="Unassembled WGS sequence"/>
</dbReference>
<dbReference type="InterPro" id="IPR015883">
    <property type="entry name" value="Glyco_hydro_20_cat"/>
</dbReference>
<dbReference type="GO" id="GO:0004563">
    <property type="term" value="F:beta-N-acetylhexosaminidase activity"/>
    <property type="evidence" value="ECO:0007669"/>
    <property type="project" value="UniProtKB-EC"/>
</dbReference>
<proteinExistence type="inferred from homology"/>
<evidence type="ECO:0000259" key="6">
    <source>
        <dbReference type="Pfam" id="PF00728"/>
    </source>
</evidence>
<sequence>MSQADNNVAWYARLVRNPSKPGPEAMMHDDVPLVPAPRHLVRTIGRAASGQVRLERDPGLPAEGFEIDTRGAQPVIRYADAAGATYGRDALRHLEDAGIAGGILLHDSPRFPHRGLMIDLARHMVEVPTLREVIDAMVGLRLNHLHLHLTDDQGWRLEIRSWPRLTTVGAAGGVGGTGGGFLTQRDYRDLQAYAAARHITLVPEIDLPGHTHAALVAYPELAPAGVATQPYEGMEVGFSQLDVHAERTYAFVADVLHELADLTEGPYLHIGGDECLAMSQEDYLLFARRVLGLVTATGKRVMAWHELGRSSDLPPGSVGQYWDLTTPRQDGIGHAERARSFLAQGGRLVLSPGDVAYLDHKYDADTDLGLTWSGGPTSLTQAATWEPTALIPGVGEEAILGVEATCFTETITTREDLLRMLLPRLAATAEVAWSTPAARERAGDLAPRLVGLRADWEAAGLGYERVPELG</sequence>
<organism evidence="7 8">
    <name type="scientific">Serinibacter salmoneus</name>
    <dbReference type="NCBI Taxonomy" id="556530"/>
    <lineage>
        <taxon>Bacteria</taxon>
        <taxon>Bacillati</taxon>
        <taxon>Actinomycetota</taxon>
        <taxon>Actinomycetes</taxon>
        <taxon>Micrococcales</taxon>
        <taxon>Beutenbergiaceae</taxon>
        <taxon>Serinibacter</taxon>
    </lineage>
</organism>
<comment type="similarity">
    <text evidence="2">Belongs to the glycosyl hydrolase 20 family.</text>
</comment>
<gene>
    <name evidence="7" type="ORF">ATL40_1855</name>
</gene>
<dbReference type="InterPro" id="IPR029018">
    <property type="entry name" value="Hex-like_dom2"/>
</dbReference>
<dbReference type="GO" id="GO:0030203">
    <property type="term" value="P:glycosaminoglycan metabolic process"/>
    <property type="evidence" value="ECO:0007669"/>
    <property type="project" value="TreeGrafter"/>
</dbReference>
<dbReference type="InterPro" id="IPR025705">
    <property type="entry name" value="Beta_hexosaminidase_sua/sub"/>
</dbReference>
<evidence type="ECO:0000256" key="3">
    <source>
        <dbReference type="ARBA" id="ARBA00012663"/>
    </source>
</evidence>
<evidence type="ECO:0000256" key="4">
    <source>
        <dbReference type="ARBA" id="ARBA00022801"/>
    </source>
</evidence>
<accession>A0A2A9D0N2</accession>
<comment type="caution">
    <text evidence="7">The sequence shown here is derived from an EMBL/GenBank/DDBJ whole genome shotgun (WGS) entry which is preliminary data.</text>
</comment>
<name>A0A2A9D0N2_9MICO</name>
<dbReference type="SUPFAM" id="SSF51445">
    <property type="entry name" value="(Trans)glycosidases"/>
    <property type="match status" value="1"/>
</dbReference>